<protein>
    <submittedName>
        <fullName evidence="2">12624_t:CDS:1</fullName>
    </submittedName>
</protein>
<dbReference type="Proteomes" id="UP000789831">
    <property type="component" value="Unassembled WGS sequence"/>
</dbReference>
<sequence>MAKRIKQQLTPYPHQNFTCDSCREEYEQQTAYSPAPDLDQLDYFYTYCANCAKVNDKETKKQPNKSKKTKDFGTPPAEASENLQSLEIDKRTLRKTNRIHQFNTSNATKISGNKEVMPIQRIKCRCGKSQKCSAPIHGEVIILSCKKGWTIPQEASANLQAPETAPLRKKDKIVNNRTKPLGLKVSEDFY</sequence>
<proteinExistence type="predicted"/>
<name>A0A9N9FPF6_9GLOM</name>
<evidence type="ECO:0000313" key="3">
    <source>
        <dbReference type="Proteomes" id="UP000789831"/>
    </source>
</evidence>
<evidence type="ECO:0000313" key="2">
    <source>
        <dbReference type="EMBL" id="CAG8547300.1"/>
    </source>
</evidence>
<feature type="region of interest" description="Disordered" evidence="1">
    <location>
        <begin position="59"/>
        <end position="79"/>
    </location>
</feature>
<keyword evidence="3" id="KW-1185">Reference proteome</keyword>
<evidence type="ECO:0000256" key="1">
    <source>
        <dbReference type="SAM" id="MobiDB-lite"/>
    </source>
</evidence>
<organism evidence="2 3">
    <name type="scientific">Ambispora gerdemannii</name>
    <dbReference type="NCBI Taxonomy" id="144530"/>
    <lineage>
        <taxon>Eukaryota</taxon>
        <taxon>Fungi</taxon>
        <taxon>Fungi incertae sedis</taxon>
        <taxon>Mucoromycota</taxon>
        <taxon>Glomeromycotina</taxon>
        <taxon>Glomeromycetes</taxon>
        <taxon>Archaeosporales</taxon>
        <taxon>Ambisporaceae</taxon>
        <taxon>Ambispora</taxon>
    </lineage>
</organism>
<reference evidence="2" key="1">
    <citation type="submission" date="2021-06" db="EMBL/GenBank/DDBJ databases">
        <authorList>
            <person name="Kallberg Y."/>
            <person name="Tangrot J."/>
            <person name="Rosling A."/>
        </authorList>
    </citation>
    <scope>NUCLEOTIDE SEQUENCE</scope>
    <source>
        <strain evidence="2">MT106</strain>
    </source>
</reference>
<comment type="caution">
    <text evidence="2">The sequence shown here is derived from an EMBL/GenBank/DDBJ whole genome shotgun (WGS) entry which is preliminary data.</text>
</comment>
<dbReference type="EMBL" id="CAJVPL010001020">
    <property type="protein sequence ID" value="CAG8547300.1"/>
    <property type="molecule type" value="Genomic_DNA"/>
</dbReference>
<accession>A0A9N9FPF6</accession>
<dbReference type="AlphaFoldDB" id="A0A9N9FPF6"/>
<gene>
    <name evidence="2" type="ORF">AGERDE_LOCUS6484</name>
</gene>